<dbReference type="Proteomes" id="UP000695562">
    <property type="component" value="Unassembled WGS sequence"/>
</dbReference>
<dbReference type="InterPro" id="IPR004139">
    <property type="entry name" value="Glyco_trans_13"/>
</dbReference>
<evidence type="ECO:0000256" key="13">
    <source>
        <dbReference type="ARBA" id="ARBA00023211"/>
    </source>
</evidence>
<dbReference type="PANTHER" id="PTHR10468">
    <property type="entry name" value="PROTEIN O-LINKED-MANNOSE BETA-1,2-N-ACETYLGLUCOSAMINYLTRANSFERASE 1/ALPHA-1,3-MANNOSYL-GLYCOPROTEIN 2-BETA-N-ACETYLGLUCOSAMINYLTRANSFERASE"/>
    <property type="match status" value="1"/>
</dbReference>
<evidence type="ECO:0000256" key="4">
    <source>
        <dbReference type="ARBA" id="ARBA00006492"/>
    </source>
</evidence>
<keyword evidence="8" id="KW-0479">Metal-binding</keyword>
<gene>
    <name evidence="17" type="ORF">CYY_009436</name>
</gene>
<reference evidence="17" key="1">
    <citation type="submission" date="2020-01" db="EMBL/GenBank/DDBJ databases">
        <title>Development of genomics and gene disruption for Polysphondylium violaceum indicates a role for the polyketide synthase stlB in stalk morphogenesis.</title>
        <authorList>
            <person name="Narita B."/>
            <person name="Kawabe Y."/>
            <person name="Kin K."/>
            <person name="Saito T."/>
            <person name="Gibbs R."/>
            <person name="Kuspa A."/>
            <person name="Muzny D."/>
            <person name="Queller D."/>
            <person name="Richards S."/>
            <person name="Strassman J."/>
            <person name="Sucgang R."/>
            <person name="Worley K."/>
            <person name="Schaap P."/>
        </authorList>
    </citation>
    <scope>NUCLEOTIDE SEQUENCE</scope>
    <source>
        <strain evidence="17">QSvi11</strain>
    </source>
</reference>
<evidence type="ECO:0000256" key="11">
    <source>
        <dbReference type="ARBA" id="ARBA00023034"/>
    </source>
</evidence>
<keyword evidence="18" id="KW-1185">Reference proteome</keyword>
<comment type="pathway">
    <text evidence="3">Protein modification; protein glycosylation.</text>
</comment>
<keyword evidence="7" id="KW-0812">Transmembrane</keyword>
<keyword evidence="11" id="KW-0333">Golgi apparatus</keyword>
<evidence type="ECO:0000313" key="17">
    <source>
        <dbReference type="EMBL" id="KAF2069244.1"/>
    </source>
</evidence>
<evidence type="ECO:0000256" key="9">
    <source>
        <dbReference type="ARBA" id="ARBA00022968"/>
    </source>
</evidence>
<keyword evidence="5" id="KW-0328">Glycosyltransferase</keyword>
<name>A0A8J4PN44_9MYCE</name>
<proteinExistence type="inferred from homology"/>
<comment type="subcellular location">
    <subcellularLocation>
        <location evidence="2">Golgi apparatus membrane</location>
        <topology evidence="2">Single-pass type II membrane protein</topology>
    </subcellularLocation>
</comment>
<evidence type="ECO:0000256" key="3">
    <source>
        <dbReference type="ARBA" id="ARBA00004922"/>
    </source>
</evidence>
<dbReference type="GO" id="GO:0000139">
    <property type="term" value="C:Golgi membrane"/>
    <property type="evidence" value="ECO:0007669"/>
    <property type="project" value="UniProtKB-SubCell"/>
</dbReference>
<comment type="cofactor">
    <cofactor evidence="1">
        <name>Mn(2+)</name>
        <dbReference type="ChEBI" id="CHEBI:29035"/>
    </cofactor>
</comment>
<keyword evidence="6" id="KW-0808">Transferase</keyword>
<evidence type="ECO:0000256" key="10">
    <source>
        <dbReference type="ARBA" id="ARBA00022989"/>
    </source>
</evidence>
<dbReference type="GO" id="GO:0046872">
    <property type="term" value="F:metal ion binding"/>
    <property type="evidence" value="ECO:0007669"/>
    <property type="project" value="UniProtKB-KW"/>
</dbReference>
<comment type="similarity">
    <text evidence="4">Belongs to the glycosyltransferase 13 family.</text>
</comment>
<evidence type="ECO:0000256" key="14">
    <source>
        <dbReference type="ARBA" id="ARBA00038949"/>
    </source>
</evidence>
<sequence>MKFIFISLVVLALIGIISYISLTSQIFQLKDSNQMVEYKLDIKFNDAVIKFNEFAEKYNEMVVKMSDLVQRIEVLEEVLTREKIKNSLSKSKIDKLIMEQDKIEKQYIEKHKDLDKQFKDLIKIQSKKKVHIDNSNIDIVDKDSHDKIIIENYKHNSKNNIKINNNKNDKIELVPILLLTCNRPWYLLLTLKELIKIRKDPIKNPIYVSQDCDDKETTYILENDFKNSIHLLRNPNRTKIEPYLAIARHYKWALTEMFDVKDYKSLIILEDDLKVSPDFINYMETMKPLLDSDPSLFCVSAWNDNAKVYLTMNNNLNFLRTDFFPGLGWMLNVNFWNEIKSNWPENYWDDYLRERRVVQGRQCIMPLVPRVSNIGFIGASDPLVYELFLKDITVVDKVVDYKDYDINQLKELPYRDTMKSIVEKAKTVQRYEIEMFNYKNSTLKILYTTQYDYQGYARIFGLMQDLREEVPRGSYKKIVPIYLNSNLVFLVPKQPIDWNSRLINATTTIQEK</sequence>
<evidence type="ECO:0000313" key="18">
    <source>
        <dbReference type="Proteomes" id="UP000695562"/>
    </source>
</evidence>
<dbReference type="EMBL" id="AJWJ01000708">
    <property type="protein sequence ID" value="KAF2069244.1"/>
    <property type="molecule type" value="Genomic_DNA"/>
</dbReference>
<comment type="caution">
    <text evidence="17">The sequence shown here is derived from an EMBL/GenBank/DDBJ whole genome shotgun (WGS) entry which is preliminary data.</text>
</comment>
<organism evidence="17 18">
    <name type="scientific">Polysphondylium violaceum</name>
    <dbReference type="NCBI Taxonomy" id="133409"/>
    <lineage>
        <taxon>Eukaryota</taxon>
        <taxon>Amoebozoa</taxon>
        <taxon>Evosea</taxon>
        <taxon>Eumycetozoa</taxon>
        <taxon>Dictyostelia</taxon>
        <taxon>Dictyosteliales</taxon>
        <taxon>Dictyosteliaceae</taxon>
        <taxon>Polysphondylium</taxon>
    </lineage>
</organism>
<dbReference type="PANTHER" id="PTHR10468:SF0">
    <property type="entry name" value="ALPHA-1,3-MANNOSYL-GLYCOPROTEIN 2-BETA-N-ACETYLGLUCOSAMINYLTRANSFERASE"/>
    <property type="match status" value="1"/>
</dbReference>
<comment type="catalytic activity">
    <reaction evidence="16">
        <text>N(4)-(alpha-D-Man-(1-&gt;3)-[alpha-D-Man-(1-&gt;3)-[alpha-D-Man-(1-&gt;6)]-alpha-D-Man-(1-&gt;6)]-beta-D-Man-(1-&gt;4)-beta-D-GlcNAc-(1-&gt;4)-beta-D-GlcNAc)-L-asparaginyl-[protein] (N-glucan mannose isomer 5A1,2) + UDP-N-acetyl-alpha-D-glucosamine = N(4)-{beta-D-GlcNAc-(1-&gt;2)-alpha-D-Man-(1-&gt;3)-[alpha-D-Man-(1-&gt;3)-[alpha-D-Man-(1-&gt;6)]-alpha-D-Man-(1-&gt;6)]-beta-D-Man-(1-&gt;4)-beta-D-GlcNAc-(1-&gt;4)-beta-D-GlcNAc}-L-asparaginyl-[protein] + UDP + H(+)</text>
        <dbReference type="Rhea" id="RHEA:11456"/>
        <dbReference type="Rhea" id="RHEA-COMP:14367"/>
        <dbReference type="Rhea" id="RHEA-COMP:14368"/>
        <dbReference type="ChEBI" id="CHEBI:15378"/>
        <dbReference type="ChEBI" id="CHEBI:57705"/>
        <dbReference type="ChEBI" id="CHEBI:58223"/>
        <dbReference type="ChEBI" id="CHEBI:59087"/>
        <dbReference type="ChEBI" id="CHEBI:60625"/>
        <dbReference type="EC" id="2.4.1.101"/>
    </reaction>
</comment>
<evidence type="ECO:0000256" key="8">
    <source>
        <dbReference type="ARBA" id="ARBA00022723"/>
    </source>
</evidence>
<dbReference type="Gene3D" id="3.90.550.10">
    <property type="entry name" value="Spore Coat Polysaccharide Biosynthesis Protein SpsA, Chain A"/>
    <property type="match status" value="1"/>
</dbReference>
<evidence type="ECO:0000256" key="15">
    <source>
        <dbReference type="ARBA" id="ARBA00041712"/>
    </source>
</evidence>
<dbReference type="GO" id="GO:0003827">
    <property type="term" value="F:alpha-1,3-mannosylglycoprotein 2-beta-N-acetylglucosaminyltransferase activity"/>
    <property type="evidence" value="ECO:0007669"/>
    <property type="project" value="UniProtKB-EC"/>
</dbReference>
<evidence type="ECO:0000256" key="12">
    <source>
        <dbReference type="ARBA" id="ARBA00023136"/>
    </source>
</evidence>
<protein>
    <recommendedName>
        <fullName evidence="14">alpha-1,3-mannosyl-glycoprotein 2-beta-N-acetylglucosaminyltransferase</fullName>
        <ecNumber evidence="14">2.4.1.101</ecNumber>
    </recommendedName>
    <alternativeName>
        <fullName evidence="15">N-glycosyl-oligosaccharide-glycoprotein N-acetylglucosaminyltransferase I</fullName>
    </alternativeName>
</protein>
<dbReference type="UniPathway" id="UPA00378"/>
<dbReference type="EC" id="2.4.1.101" evidence="14"/>
<keyword evidence="9" id="KW-0735">Signal-anchor</keyword>
<dbReference type="SUPFAM" id="SSF53448">
    <property type="entry name" value="Nucleotide-diphospho-sugar transferases"/>
    <property type="match status" value="1"/>
</dbReference>
<dbReference type="InterPro" id="IPR029044">
    <property type="entry name" value="Nucleotide-diphossugar_trans"/>
</dbReference>
<dbReference type="Gene3D" id="3.10.180.20">
    <property type="entry name" value="N-Acetylglucosaminyltransferase I, Domain 2"/>
    <property type="match status" value="1"/>
</dbReference>
<keyword evidence="13" id="KW-0464">Manganese</keyword>
<dbReference type="AlphaFoldDB" id="A0A8J4PN44"/>
<evidence type="ECO:0000256" key="5">
    <source>
        <dbReference type="ARBA" id="ARBA00022676"/>
    </source>
</evidence>
<dbReference type="InterPro" id="IPR052261">
    <property type="entry name" value="Glycosyltransferase_13"/>
</dbReference>
<dbReference type="OrthoDB" id="440755at2759"/>
<dbReference type="Pfam" id="PF03071">
    <property type="entry name" value="GNT-I"/>
    <property type="match status" value="1"/>
</dbReference>
<accession>A0A8J4PN44</accession>
<evidence type="ECO:0000256" key="7">
    <source>
        <dbReference type="ARBA" id="ARBA00022692"/>
    </source>
</evidence>
<evidence type="ECO:0000256" key="6">
    <source>
        <dbReference type="ARBA" id="ARBA00022679"/>
    </source>
</evidence>
<keyword evidence="10" id="KW-1133">Transmembrane helix</keyword>
<keyword evidence="12" id="KW-0472">Membrane</keyword>
<evidence type="ECO:0000256" key="1">
    <source>
        <dbReference type="ARBA" id="ARBA00001936"/>
    </source>
</evidence>
<evidence type="ECO:0000256" key="2">
    <source>
        <dbReference type="ARBA" id="ARBA00004323"/>
    </source>
</evidence>
<evidence type="ECO:0000256" key="16">
    <source>
        <dbReference type="ARBA" id="ARBA00049421"/>
    </source>
</evidence>
<dbReference type="FunFam" id="3.90.550.10:FF:000252">
    <property type="entry name" value="Protein O-linked-mannose beta-1,2-N-acetylglucosaminyltransferase 1"/>
    <property type="match status" value="1"/>
</dbReference>